<dbReference type="InterPro" id="IPR029039">
    <property type="entry name" value="Flavoprotein-like_sf"/>
</dbReference>
<gene>
    <name evidence="4" type="ORF">ACFSUE_04390</name>
</gene>
<dbReference type="SUPFAM" id="SSF52218">
    <property type="entry name" value="Flavoproteins"/>
    <property type="match status" value="1"/>
</dbReference>
<dbReference type="EMBL" id="JBHUMQ010000011">
    <property type="protein sequence ID" value="MFD2692871.1"/>
    <property type="molecule type" value="Genomic_DNA"/>
</dbReference>
<dbReference type="RefSeq" id="WP_253065111.1">
    <property type="nucleotide sequence ID" value="NZ_JAMXWM010000036.1"/>
</dbReference>
<reference evidence="5" key="1">
    <citation type="journal article" date="2019" name="Int. J. Syst. Evol. Microbiol.">
        <title>The Global Catalogue of Microorganisms (GCM) 10K type strain sequencing project: providing services to taxonomists for standard genome sequencing and annotation.</title>
        <authorList>
            <consortium name="The Broad Institute Genomics Platform"/>
            <consortium name="The Broad Institute Genome Sequencing Center for Infectious Disease"/>
            <person name="Wu L."/>
            <person name="Ma J."/>
        </authorList>
    </citation>
    <scope>NUCLEOTIDE SEQUENCE [LARGE SCALE GENOMIC DNA]</scope>
    <source>
        <strain evidence="5">TISTR 2466</strain>
    </source>
</reference>
<dbReference type="PANTHER" id="PTHR43278">
    <property type="entry name" value="NAD(P)H-DEPENDENT FMN-CONTAINING OXIDOREDUCTASE YWQN-RELATED"/>
    <property type="match status" value="1"/>
</dbReference>
<evidence type="ECO:0000259" key="3">
    <source>
        <dbReference type="Pfam" id="PF03358"/>
    </source>
</evidence>
<dbReference type="InterPro" id="IPR005025">
    <property type="entry name" value="FMN_Rdtase-like_dom"/>
</dbReference>
<name>A0ABW5RZG0_9BACL</name>
<sequence length="177" mass="20404">MNIIAFYGSIRDKGNSEKLADIALQNLAVTKIFLKDYHIDPISTHHHENDDYQKLIRKQVLADIVLFVTPVYWYGMSSLLKLYIDRWSETLRDPSMPNFRERMRAKEVHLITVGGDEPYIKALPIVQQTQFICDFLQMKFAGYIIGKGDKIGDVLTDKNALNSAAHLNHYFKDLINS</sequence>
<organism evidence="4 5">
    <name type="scientific">Sporolactobacillus shoreicorticis</name>
    <dbReference type="NCBI Taxonomy" id="1923877"/>
    <lineage>
        <taxon>Bacteria</taxon>
        <taxon>Bacillati</taxon>
        <taxon>Bacillota</taxon>
        <taxon>Bacilli</taxon>
        <taxon>Bacillales</taxon>
        <taxon>Sporolactobacillaceae</taxon>
        <taxon>Sporolactobacillus</taxon>
    </lineage>
</organism>
<keyword evidence="5" id="KW-1185">Reference proteome</keyword>
<keyword evidence="1" id="KW-0285">Flavoprotein</keyword>
<protein>
    <submittedName>
        <fullName evidence="4">Flavodoxin family protein</fullName>
    </submittedName>
</protein>
<comment type="caution">
    <text evidence="4">The sequence shown here is derived from an EMBL/GenBank/DDBJ whole genome shotgun (WGS) entry which is preliminary data.</text>
</comment>
<accession>A0ABW5RZG0</accession>
<dbReference type="Proteomes" id="UP001597399">
    <property type="component" value="Unassembled WGS sequence"/>
</dbReference>
<dbReference type="InterPro" id="IPR051796">
    <property type="entry name" value="ISF_SsuE-like"/>
</dbReference>
<evidence type="ECO:0000313" key="5">
    <source>
        <dbReference type="Proteomes" id="UP001597399"/>
    </source>
</evidence>
<evidence type="ECO:0000256" key="1">
    <source>
        <dbReference type="ARBA" id="ARBA00022630"/>
    </source>
</evidence>
<evidence type="ECO:0000256" key="2">
    <source>
        <dbReference type="ARBA" id="ARBA00022643"/>
    </source>
</evidence>
<keyword evidence="2" id="KW-0288">FMN</keyword>
<evidence type="ECO:0000313" key="4">
    <source>
        <dbReference type="EMBL" id="MFD2692871.1"/>
    </source>
</evidence>
<dbReference type="PANTHER" id="PTHR43278:SF4">
    <property type="entry name" value="NAD(P)H-DEPENDENT FMN-CONTAINING OXIDOREDUCTASE YWQN-RELATED"/>
    <property type="match status" value="1"/>
</dbReference>
<dbReference type="Pfam" id="PF03358">
    <property type="entry name" value="FMN_red"/>
    <property type="match status" value="1"/>
</dbReference>
<dbReference type="Gene3D" id="3.40.50.360">
    <property type="match status" value="1"/>
</dbReference>
<proteinExistence type="predicted"/>
<feature type="domain" description="NADPH-dependent FMN reductase-like" evidence="3">
    <location>
        <begin position="1"/>
        <end position="116"/>
    </location>
</feature>